<keyword evidence="5" id="KW-1185">Reference proteome</keyword>
<gene>
    <name evidence="4" type="ORF">EV140_0826</name>
</gene>
<evidence type="ECO:0000313" key="4">
    <source>
        <dbReference type="EMBL" id="RZT62304.1"/>
    </source>
</evidence>
<keyword evidence="2" id="KW-0472">Membrane</keyword>
<evidence type="ECO:0000256" key="2">
    <source>
        <dbReference type="SAM" id="Phobius"/>
    </source>
</evidence>
<feature type="transmembrane region" description="Helical" evidence="2">
    <location>
        <begin position="652"/>
        <end position="671"/>
    </location>
</feature>
<feature type="signal peptide" evidence="3">
    <location>
        <begin position="1"/>
        <end position="41"/>
    </location>
</feature>
<proteinExistence type="predicted"/>
<dbReference type="Gene3D" id="2.60.40.10">
    <property type="entry name" value="Immunoglobulins"/>
    <property type="match status" value="1"/>
</dbReference>
<reference evidence="4 5" key="1">
    <citation type="journal article" date="2015" name="Stand. Genomic Sci.">
        <title>Genomic Encyclopedia of Bacterial and Archaeal Type Strains, Phase III: the genomes of soil and plant-associated and newly described type strains.</title>
        <authorList>
            <person name="Whitman W.B."/>
            <person name="Woyke T."/>
            <person name="Klenk H.P."/>
            <person name="Zhou Y."/>
            <person name="Lilburn T.G."/>
            <person name="Beck B.J."/>
            <person name="De Vos P."/>
            <person name="Vandamme P."/>
            <person name="Eisen J.A."/>
            <person name="Garrity G."/>
            <person name="Hugenholtz P."/>
            <person name="Kyrpides N.C."/>
        </authorList>
    </citation>
    <scope>NUCLEOTIDE SEQUENCE [LARGE SCALE GENOMIC DNA]</scope>
    <source>
        <strain evidence="4 5">AC4r</strain>
    </source>
</reference>
<feature type="transmembrane region" description="Helical" evidence="2">
    <location>
        <begin position="499"/>
        <end position="525"/>
    </location>
</feature>
<keyword evidence="2" id="KW-0812">Transmembrane</keyword>
<evidence type="ECO:0000256" key="1">
    <source>
        <dbReference type="SAM" id="MobiDB-lite"/>
    </source>
</evidence>
<keyword evidence="3" id="KW-0732">Signal</keyword>
<feature type="compositionally biased region" description="Low complexity" evidence="1">
    <location>
        <begin position="327"/>
        <end position="342"/>
    </location>
</feature>
<feature type="transmembrane region" description="Helical" evidence="2">
    <location>
        <begin position="561"/>
        <end position="579"/>
    </location>
</feature>
<feature type="chain" id="PRO_5020597536" description="Bacterial Ig domain-containing protein" evidence="3">
    <location>
        <begin position="42"/>
        <end position="706"/>
    </location>
</feature>
<dbReference type="Proteomes" id="UP000292408">
    <property type="component" value="Unassembled WGS sequence"/>
</dbReference>
<sequence>MRPARHLRGAPRRRSRILAVLVATVALAALLAAVPAAPAQAAAAWDLSNNAFIGQNVVELSGTKDEGSELRITRGADGSGDVVCVIEAGTETFTCGPLSVPNGINDFGGVVEFGDGSTTTLTPLRLRVLGPPTVSAGSGSPISAGRVVGQGQPGARLQVQTVGDNGAVVHACPDVLPDGFWSCALSRSNAPSGEYSVSARQGPPAPSTEFSIFGTAVPFTIDREPPEPPRIFEPSNGTSVSGSDIRVRGTAEANANVQVFVNAEQRRIVDATDSGEWDCIIRITGTGNRHIQALQRDAAGNFSAPTQRIQVTVVGQESETPTPSPSSPSAAPGPTTPSAPGTPDEPDATDGNGEAGGDPDSNDGSATPSPPPGPNGSAPPAPVRPDGPAPNVTDTNWGTPTTFGASLPTAAQVWERGGWLIGLLVGIGYLVLVAWPMRLVTQGSLPRLLPPGFRLTGRNRAVADDDNPVLPGWFVAAGVLGGATLVAALSGGIDLEVRYLRLMAAIGAALLVLNLVAVVIPARVAGRLTSSAVTERLLPSMLIAATITALLSRLWDLQPPILVGVLVATTIVGVVPRSARAGVAIAQTTGVAVVALAGWAIHDVLTPAVGFWANLAAEGAAALALGGFGSIVLLLLPVGPFPGRTLYTISRLGWAVVTIITAAVGAAVAVSGPSFPIVPLAGVAAAFGAVCLAVVAWTRWVEPSLR</sequence>
<dbReference type="GO" id="GO:0005975">
    <property type="term" value="P:carbohydrate metabolic process"/>
    <property type="evidence" value="ECO:0007669"/>
    <property type="project" value="UniProtKB-ARBA"/>
</dbReference>
<feature type="compositionally biased region" description="Polar residues" evidence="1">
    <location>
        <begin position="392"/>
        <end position="403"/>
    </location>
</feature>
<dbReference type="OrthoDB" id="5017262at2"/>
<organism evidence="4 5">
    <name type="scientific">Microcella alkaliphila</name>
    <dbReference type="NCBI Taxonomy" id="279828"/>
    <lineage>
        <taxon>Bacteria</taxon>
        <taxon>Bacillati</taxon>
        <taxon>Actinomycetota</taxon>
        <taxon>Actinomycetes</taxon>
        <taxon>Micrococcales</taxon>
        <taxon>Microbacteriaceae</taxon>
        <taxon>Microcella</taxon>
    </lineage>
</organism>
<feature type="compositionally biased region" description="Pro residues" evidence="1">
    <location>
        <begin position="368"/>
        <end position="388"/>
    </location>
</feature>
<evidence type="ECO:0000256" key="3">
    <source>
        <dbReference type="SAM" id="SignalP"/>
    </source>
</evidence>
<keyword evidence="2" id="KW-1133">Transmembrane helix</keyword>
<dbReference type="RefSeq" id="WP_130281368.1">
    <property type="nucleotide sequence ID" value="NZ_SGXT01000013.1"/>
</dbReference>
<name>A0A4Q7TN94_9MICO</name>
<feature type="transmembrane region" description="Helical" evidence="2">
    <location>
        <begin position="677"/>
        <end position="697"/>
    </location>
</feature>
<protein>
    <recommendedName>
        <fullName evidence="6">Bacterial Ig domain-containing protein</fullName>
    </recommendedName>
</protein>
<accession>A0A4Q7TN94</accession>
<feature type="transmembrane region" description="Helical" evidence="2">
    <location>
        <begin position="619"/>
        <end position="640"/>
    </location>
</feature>
<evidence type="ECO:0008006" key="6">
    <source>
        <dbReference type="Google" id="ProtNLM"/>
    </source>
</evidence>
<dbReference type="InterPro" id="IPR013783">
    <property type="entry name" value="Ig-like_fold"/>
</dbReference>
<comment type="caution">
    <text evidence="4">The sequence shown here is derived from an EMBL/GenBank/DDBJ whole genome shotgun (WGS) entry which is preliminary data.</text>
</comment>
<feature type="transmembrane region" description="Helical" evidence="2">
    <location>
        <begin position="417"/>
        <end position="437"/>
    </location>
</feature>
<evidence type="ECO:0000313" key="5">
    <source>
        <dbReference type="Proteomes" id="UP000292408"/>
    </source>
</evidence>
<feature type="transmembrane region" description="Helical" evidence="2">
    <location>
        <begin position="470"/>
        <end position="493"/>
    </location>
</feature>
<dbReference type="EMBL" id="SGXT01000013">
    <property type="protein sequence ID" value="RZT62304.1"/>
    <property type="molecule type" value="Genomic_DNA"/>
</dbReference>
<dbReference type="AlphaFoldDB" id="A0A4Q7TN94"/>
<feature type="region of interest" description="Disordered" evidence="1">
    <location>
        <begin position="314"/>
        <end position="403"/>
    </location>
</feature>
<feature type="transmembrane region" description="Helical" evidence="2">
    <location>
        <begin position="591"/>
        <end position="613"/>
    </location>
</feature>
<feature type="transmembrane region" description="Helical" evidence="2">
    <location>
        <begin position="537"/>
        <end position="555"/>
    </location>
</feature>